<comment type="caution">
    <text evidence="3">The sequence shown here is derived from an EMBL/GenBank/DDBJ whole genome shotgun (WGS) entry which is preliminary data.</text>
</comment>
<dbReference type="Pfam" id="PF03031">
    <property type="entry name" value="NIF"/>
    <property type="match status" value="1"/>
</dbReference>
<dbReference type="SUPFAM" id="SSF56784">
    <property type="entry name" value="HAD-like"/>
    <property type="match status" value="1"/>
</dbReference>
<keyword evidence="4" id="KW-1185">Reference proteome</keyword>
<dbReference type="PROSITE" id="PS50969">
    <property type="entry name" value="FCP1"/>
    <property type="match status" value="1"/>
</dbReference>
<sequence>MLHEDKRVPITPGIPWESHQDYLPWFRRVSHLKVTRGREDGHNTESAEERTATALVLLDKCLSGTHISPFEMKNTLREVQRILRGQDAAHLSTPGPSSEESGLSDLGLGFSLEKLNLGPRKKLLVLGLGGVLMHRMHRRDQKTNAQYYRHPDGSAGSFLVFNRPFCNEFLKFCFERFDVGIWSSAREWYTNEGLSTISGGLRDKLLFVWDQKNCSDSGFKSLERIEKPIFLKELKKLWEDPTLPWRRGQYSSSNTLLIDDDPYKALLNPPNTAVFPESYKFDMKNDAVLGLKGELRLFLDGLAEAADVPSYVKEHRIGQPAITESDPNWDYYSKIVRRFR</sequence>
<accession>A0A834H793</accession>
<dbReference type="PANTHER" id="PTHR12210">
    <property type="entry name" value="DULLARD PROTEIN PHOSPHATASE"/>
    <property type="match status" value="1"/>
</dbReference>
<reference evidence="3" key="1">
    <citation type="submission" date="2019-11" db="EMBL/GenBank/DDBJ databases">
        <authorList>
            <person name="Liu Y."/>
            <person name="Hou J."/>
            <person name="Li T.-Q."/>
            <person name="Guan C.-H."/>
            <person name="Wu X."/>
            <person name="Wu H.-Z."/>
            <person name="Ling F."/>
            <person name="Zhang R."/>
            <person name="Shi X.-G."/>
            <person name="Ren J.-P."/>
            <person name="Chen E.-F."/>
            <person name="Sun J.-M."/>
        </authorList>
    </citation>
    <scope>NUCLEOTIDE SEQUENCE</scope>
    <source>
        <strain evidence="3">Adult_tree_wgs_1</strain>
        <tissue evidence="3">Leaves</tissue>
    </source>
</reference>
<keyword evidence="1" id="KW-0496">Mitochondrion</keyword>
<dbReference type="SMART" id="SM00577">
    <property type="entry name" value="CPDc"/>
    <property type="match status" value="1"/>
</dbReference>
<comment type="subcellular location">
    <subcellularLocation>
        <location evidence="1">Mitochondrion inner membrane</location>
        <topology evidence="1">Single-pass membrane protein</topology>
    </subcellularLocation>
</comment>
<name>A0A834H793_RHOSS</name>
<evidence type="ECO:0000259" key="2">
    <source>
        <dbReference type="PROSITE" id="PS50969"/>
    </source>
</evidence>
<dbReference type="Proteomes" id="UP000626092">
    <property type="component" value="Unassembled WGS sequence"/>
</dbReference>
<dbReference type="InterPro" id="IPR023214">
    <property type="entry name" value="HAD_sf"/>
</dbReference>
<protein>
    <recommendedName>
        <fullName evidence="1">Mitochondrial import inner membrane translocase subunit TIM50</fullName>
    </recommendedName>
</protein>
<feature type="domain" description="FCP1 homology" evidence="2">
    <location>
        <begin position="117"/>
        <end position="302"/>
    </location>
</feature>
<proteinExistence type="inferred from homology"/>
<dbReference type="GO" id="GO:0015031">
    <property type="term" value="P:protein transport"/>
    <property type="evidence" value="ECO:0007669"/>
    <property type="project" value="UniProtKB-KW"/>
</dbReference>
<dbReference type="InterPro" id="IPR050365">
    <property type="entry name" value="TIM50"/>
</dbReference>
<dbReference type="AlphaFoldDB" id="A0A834H793"/>
<comment type="similarity">
    <text evidence="1">Belongs to the TIM50 family.</text>
</comment>
<organism evidence="3 4">
    <name type="scientific">Rhododendron simsii</name>
    <name type="common">Sims's rhododendron</name>
    <dbReference type="NCBI Taxonomy" id="118357"/>
    <lineage>
        <taxon>Eukaryota</taxon>
        <taxon>Viridiplantae</taxon>
        <taxon>Streptophyta</taxon>
        <taxon>Embryophyta</taxon>
        <taxon>Tracheophyta</taxon>
        <taxon>Spermatophyta</taxon>
        <taxon>Magnoliopsida</taxon>
        <taxon>eudicotyledons</taxon>
        <taxon>Gunneridae</taxon>
        <taxon>Pentapetalae</taxon>
        <taxon>asterids</taxon>
        <taxon>Ericales</taxon>
        <taxon>Ericaceae</taxon>
        <taxon>Ericoideae</taxon>
        <taxon>Rhodoreae</taxon>
        <taxon>Rhododendron</taxon>
    </lineage>
</organism>
<keyword evidence="1" id="KW-0809">Transit peptide</keyword>
<evidence type="ECO:0000313" key="3">
    <source>
        <dbReference type="EMBL" id="KAF7149197.1"/>
    </source>
</evidence>
<dbReference type="GO" id="GO:0005744">
    <property type="term" value="C:TIM23 mitochondrial import inner membrane translocase complex"/>
    <property type="evidence" value="ECO:0007669"/>
    <property type="project" value="UniProtKB-UniRule"/>
</dbReference>
<gene>
    <name evidence="3" type="ORF">RHSIM_Rhsim03G0082400</name>
</gene>
<dbReference type="OrthoDB" id="1711508at2759"/>
<comment type="function">
    <text evidence="1">Essential component of the TIM23 complex, a complex that mediates the translocation of transit peptide-containing proteins across the mitochondrial inner membrane.</text>
</comment>
<evidence type="ECO:0000256" key="1">
    <source>
        <dbReference type="RuleBase" id="RU365079"/>
    </source>
</evidence>
<dbReference type="InterPro" id="IPR036412">
    <property type="entry name" value="HAD-like_sf"/>
</dbReference>
<keyword evidence="1" id="KW-0653">Protein transport</keyword>
<dbReference type="Gene3D" id="3.40.50.1000">
    <property type="entry name" value="HAD superfamily/HAD-like"/>
    <property type="match status" value="1"/>
</dbReference>
<keyword evidence="1" id="KW-0813">Transport</keyword>
<keyword evidence="1" id="KW-0811">Translocation</keyword>
<dbReference type="EMBL" id="WJXA01000003">
    <property type="protein sequence ID" value="KAF7149197.1"/>
    <property type="molecule type" value="Genomic_DNA"/>
</dbReference>
<dbReference type="InterPro" id="IPR004274">
    <property type="entry name" value="FCP1_dom"/>
</dbReference>
<comment type="subunit">
    <text evidence="1">Component of the TIM23 complex.</text>
</comment>
<evidence type="ECO:0000313" key="4">
    <source>
        <dbReference type="Proteomes" id="UP000626092"/>
    </source>
</evidence>